<evidence type="ECO:0000313" key="1">
    <source>
        <dbReference type="EMBL" id="JAH45410.1"/>
    </source>
</evidence>
<proteinExistence type="predicted"/>
<reference evidence="1" key="2">
    <citation type="journal article" date="2015" name="Fish Shellfish Immunol.">
        <title>Early steps in the European eel (Anguilla anguilla)-Vibrio vulnificus interaction in the gills: Role of the RtxA13 toxin.</title>
        <authorList>
            <person name="Callol A."/>
            <person name="Pajuelo D."/>
            <person name="Ebbesson L."/>
            <person name="Teles M."/>
            <person name="MacKenzie S."/>
            <person name="Amaro C."/>
        </authorList>
    </citation>
    <scope>NUCLEOTIDE SEQUENCE</scope>
</reference>
<organism evidence="1">
    <name type="scientific">Anguilla anguilla</name>
    <name type="common">European freshwater eel</name>
    <name type="synonym">Muraena anguilla</name>
    <dbReference type="NCBI Taxonomy" id="7936"/>
    <lineage>
        <taxon>Eukaryota</taxon>
        <taxon>Metazoa</taxon>
        <taxon>Chordata</taxon>
        <taxon>Craniata</taxon>
        <taxon>Vertebrata</taxon>
        <taxon>Euteleostomi</taxon>
        <taxon>Actinopterygii</taxon>
        <taxon>Neopterygii</taxon>
        <taxon>Teleostei</taxon>
        <taxon>Anguilliformes</taxon>
        <taxon>Anguillidae</taxon>
        <taxon>Anguilla</taxon>
    </lineage>
</organism>
<protein>
    <submittedName>
        <fullName evidence="1">Uncharacterized protein</fullName>
    </submittedName>
</protein>
<sequence>MRLCKHFPMVSVTSFCLILYSPTLEEIYIRHTVLYFPKSSHQSVTMSNEHTSPSRSKSFLITRLRGYFIYQETMRTLLRNLSQKPLEKEPAITDRGMAWVLTLQYDPS</sequence>
<dbReference type="EMBL" id="GBXM01063167">
    <property type="protein sequence ID" value="JAH45410.1"/>
    <property type="molecule type" value="Transcribed_RNA"/>
</dbReference>
<accession>A0A0E9SXN5</accession>
<name>A0A0E9SXN5_ANGAN</name>
<reference evidence="1" key="1">
    <citation type="submission" date="2014-11" db="EMBL/GenBank/DDBJ databases">
        <authorList>
            <person name="Amaro Gonzalez C."/>
        </authorList>
    </citation>
    <scope>NUCLEOTIDE SEQUENCE</scope>
</reference>
<dbReference type="AlphaFoldDB" id="A0A0E9SXN5"/>